<proteinExistence type="predicted"/>
<accession>A0ABS9W4A2</accession>
<keyword evidence="3" id="KW-1185">Reference proteome</keyword>
<dbReference type="InterPro" id="IPR021327">
    <property type="entry name" value="DUF2934"/>
</dbReference>
<organism evidence="2 3">
    <name type="scientific">Teichococcus vastitatis</name>
    <dbReference type="NCBI Taxonomy" id="2307076"/>
    <lineage>
        <taxon>Bacteria</taxon>
        <taxon>Pseudomonadati</taxon>
        <taxon>Pseudomonadota</taxon>
        <taxon>Alphaproteobacteria</taxon>
        <taxon>Acetobacterales</taxon>
        <taxon>Roseomonadaceae</taxon>
        <taxon>Roseomonas</taxon>
    </lineage>
</organism>
<gene>
    <name evidence="2" type="ORF">MON41_06675</name>
</gene>
<sequence length="108" mass="11862">MRQGHVLLVVQVDGQHVDPALATYREYGAANPEVCELRSVDQAGDPEHAIRIRAYHLWEQEGRPEGRELEFWHRACAADGSTASRAPQEFAGETGAAPLPERDGLSDA</sequence>
<evidence type="ECO:0000313" key="3">
    <source>
        <dbReference type="Proteomes" id="UP001201985"/>
    </source>
</evidence>
<dbReference type="Pfam" id="PF11154">
    <property type="entry name" value="DUF2934"/>
    <property type="match status" value="1"/>
</dbReference>
<name>A0ABS9W4A2_9PROT</name>
<dbReference type="RefSeq" id="WP_241793096.1">
    <property type="nucleotide sequence ID" value="NZ_JALBUU010000004.1"/>
</dbReference>
<comment type="caution">
    <text evidence="2">The sequence shown here is derived from an EMBL/GenBank/DDBJ whole genome shotgun (WGS) entry which is preliminary data.</text>
</comment>
<feature type="region of interest" description="Disordered" evidence="1">
    <location>
        <begin position="80"/>
        <end position="108"/>
    </location>
</feature>
<dbReference type="EMBL" id="JALBUU010000004">
    <property type="protein sequence ID" value="MCI0753444.1"/>
    <property type="molecule type" value="Genomic_DNA"/>
</dbReference>
<evidence type="ECO:0000256" key="1">
    <source>
        <dbReference type="SAM" id="MobiDB-lite"/>
    </source>
</evidence>
<reference evidence="2 3" key="1">
    <citation type="submission" date="2022-03" db="EMBL/GenBank/DDBJ databases">
        <title>Complete genome analysis of Roseomonas KG 17.1 : a prolific producer of plant growth promoters.</title>
        <authorList>
            <person name="Saadouli I."/>
            <person name="Najjari A."/>
            <person name="Mosbah A."/>
            <person name="Ouzari H.I."/>
        </authorList>
    </citation>
    <scope>NUCLEOTIDE SEQUENCE [LARGE SCALE GENOMIC DNA]</scope>
    <source>
        <strain evidence="2 3">KG17-1</strain>
    </source>
</reference>
<protein>
    <submittedName>
        <fullName evidence="2">DUF2934 domain-containing protein</fullName>
    </submittedName>
</protein>
<dbReference type="Proteomes" id="UP001201985">
    <property type="component" value="Unassembled WGS sequence"/>
</dbReference>
<evidence type="ECO:0000313" key="2">
    <source>
        <dbReference type="EMBL" id="MCI0753444.1"/>
    </source>
</evidence>